<gene>
    <name evidence="2" type="primary">jg22356</name>
    <name evidence="2" type="ORF">PAEG_LOCUS4019</name>
</gene>
<reference evidence="2" key="1">
    <citation type="submission" date="2022-03" db="EMBL/GenBank/DDBJ databases">
        <authorList>
            <person name="Lindestad O."/>
        </authorList>
    </citation>
    <scope>NUCLEOTIDE SEQUENCE</scope>
</reference>
<organism evidence="2 3">
    <name type="scientific">Pararge aegeria aegeria</name>
    <dbReference type="NCBI Taxonomy" id="348720"/>
    <lineage>
        <taxon>Eukaryota</taxon>
        <taxon>Metazoa</taxon>
        <taxon>Ecdysozoa</taxon>
        <taxon>Arthropoda</taxon>
        <taxon>Hexapoda</taxon>
        <taxon>Insecta</taxon>
        <taxon>Pterygota</taxon>
        <taxon>Neoptera</taxon>
        <taxon>Endopterygota</taxon>
        <taxon>Lepidoptera</taxon>
        <taxon>Glossata</taxon>
        <taxon>Ditrysia</taxon>
        <taxon>Papilionoidea</taxon>
        <taxon>Nymphalidae</taxon>
        <taxon>Satyrinae</taxon>
        <taxon>Satyrini</taxon>
        <taxon>Parargina</taxon>
        <taxon>Pararge</taxon>
    </lineage>
</organism>
<dbReference type="AlphaFoldDB" id="A0A8S4QT19"/>
<feature type="region of interest" description="Disordered" evidence="1">
    <location>
        <begin position="1"/>
        <end position="23"/>
    </location>
</feature>
<protein>
    <submittedName>
        <fullName evidence="2">Jg22356 protein</fullName>
    </submittedName>
</protein>
<feature type="region of interest" description="Disordered" evidence="1">
    <location>
        <begin position="44"/>
        <end position="75"/>
    </location>
</feature>
<sequence>MGTARRRGRGGAETSGGERELHNTLTVRLVSRVHRNRTFEKRYKETAELRPRPACSAHAPPATDTPVTAEGRRGRNRCTEYDPMILKLGTLERNVGVNSYQATLCHYNSTQNQKTSLYFI</sequence>
<keyword evidence="3" id="KW-1185">Reference proteome</keyword>
<dbReference type="Proteomes" id="UP000838756">
    <property type="component" value="Unassembled WGS sequence"/>
</dbReference>
<evidence type="ECO:0000313" key="3">
    <source>
        <dbReference type="Proteomes" id="UP000838756"/>
    </source>
</evidence>
<dbReference type="EMBL" id="CAKXAJ010013460">
    <property type="protein sequence ID" value="CAH2215940.1"/>
    <property type="molecule type" value="Genomic_DNA"/>
</dbReference>
<comment type="caution">
    <text evidence="2">The sequence shown here is derived from an EMBL/GenBank/DDBJ whole genome shotgun (WGS) entry which is preliminary data.</text>
</comment>
<evidence type="ECO:0000256" key="1">
    <source>
        <dbReference type="SAM" id="MobiDB-lite"/>
    </source>
</evidence>
<proteinExistence type="predicted"/>
<name>A0A8S4QT19_9NEOP</name>
<accession>A0A8S4QT19</accession>
<evidence type="ECO:0000313" key="2">
    <source>
        <dbReference type="EMBL" id="CAH2215940.1"/>
    </source>
</evidence>